<sequence length="106" mass="11664">MGVTSKHLATFILGAAAGIALNKYLNTEEGEKVMEDLKAKGNELKDEAEAAIEKAPEYFEDLKNGASTKFNEVVQNLKNQYPEAEKMITDMFASLIKPKTDVKPEA</sequence>
<comment type="caution">
    <text evidence="2">The sequence shown here is derived from an EMBL/GenBank/DDBJ whole genome shotgun (WGS) entry which is preliminary data.</text>
</comment>
<dbReference type="RefSeq" id="WP_255038080.1">
    <property type="nucleotide sequence ID" value="NZ_RJUF01000173.1"/>
</dbReference>
<feature type="coiled-coil region" evidence="1">
    <location>
        <begin position="27"/>
        <end position="54"/>
    </location>
</feature>
<dbReference type="Pfam" id="PF12732">
    <property type="entry name" value="YtxH"/>
    <property type="match status" value="1"/>
</dbReference>
<evidence type="ECO:0000256" key="1">
    <source>
        <dbReference type="SAM" id="Coils"/>
    </source>
</evidence>
<evidence type="ECO:0000313" key="3">
    <source>
        <dbReference type="Proteomes" id="UP001204144"/>
    </source>
</evidence>
<dbReference type="AlphaFoldDB" id="A0AAE3KVN6"/>
<reference evidence="2 3" key="1">
    <citation type="submission" date="2018-11" db="EMBL/GenBank/DDBJ databases">
        <title>Novel bacteria species description.</title>
        <authorList>
            <person name="Han J.-H."/>
        </authorList>
    </citation>
    <scope>NUCLEOTIDE SEQUENCE [LARGE SCALE GENOMIC DNA]</scope>
    <source>
        <strain evidence="2 3">KCTC23259</strain>
    </source>
</reference>
<keyword evidence="3" id="KW-1185">Reference proteome</keyword>
<proteinExistence type="predicted"/>
<keyword evidence="1" id="KW-0175">Coiled coil</keyword>
<dbReference type="Proteomes" id="UP001204144">
    <property type="component" value="Unassembled WGS sequence"/>
</dbReference>
<evidence type="ECO:0000313" key="2">
    <source>
        <dbReference type="EMBL" id="MCP9764391.1"/>
    </source>
</evidence>
<organism evidence="2 3">
    <name type="scientific">Lacihabitans soyangensis</name>
    <dbReference type="NCBI Taxonomy" id="869394"/>
    <lineage>
        <taxon>Bacteria</taxon>
        <taxon>Pseudomonadati</taxon>
        <taxon>Bacteroidota</taxon>
        <taxon>Cytophagia</taxon>
        <taxon>Cytophagales</taxon>
        <taxon>Leadbetterellaceae</taxon>
        <taxon>Lacihabitans</taxon>
    </lineage>
</organism>
<protein>
    <submittedName>
        <fullName evidence="2">YtxH domain-containing protein</fullName>
    </submittedName>
</protein>
<dbReference type="EMBL" id="RJUF01000173">
    <property type="protein sequence ID" value="MCP9764391.1"/>
    <property type="molecule type" value="Genomic_DNA"/>
</dbReference>
<dbReference type="InterPro" id="IPR024623">
    <property type="entry name" value="YtxH"/>
</dbReference>
<name>A0AAE3KVN6_9BACT</name>
<accession>A0AAE3KVN6</accession>
<gene>
    <name evidence="2" type="ORF">EGI31_15710</name>
</gene>